<keyword evidence="1" id="KW-0812">Transmembrane</keyword>
<keyword evidence="1" id="KW-0472">Membrane</keyword>
<dbReference type="VEuPathDB" id="VectorBase:ISCW008257"/>
<reference evidence="2 4" key="1">
    <citation type="submission" date="2008-03" db="EMBL/GenBank/DDBJ databases">
        <title>Annotation of Ixodes scapularis.</title>
        <authorList>
            <consortium name="Ixodes scapularis Genome Project Consortium"/>
            <person name="Caler E."/>
            <person name="Hannick L.I."/>
            <person name="Bidwell S."/>
            <person name="Joardar V."/>
            <person name="Thiagarajan M."/>
            <person name="Amedeo P."/>
            <person name="Galinsky K.J."/>
            <person name="Schobel S."/>
            <person name="Inman J."/>
            <person name="Hostetler J."/>
            <person name="Miller J."/>
            <person name="Hammond M."/>
            <person name="Megy K."/>
            <person name="Lawson D."/>
            <person name="Kodira C."/>
            <person name="Sutton G."/>
            <person name="Meyer J."/>
            <person name="Hill C.A."/>
            <person name="Birren B."/>
            <person name="Nene V."/>
            <person name="Collins F."/>
            <person name="Alarcon-Chaidez F."/>
            <person name="Wikel S."/>
            <person name="Strausberg R."/>
        </authorList>
    </citation>
    <scope>NUCLEOTIDE SEQUENCE [LARGE SCALE GENOMIC DNA]</scope>
    <source>
        <strain evidence="4">Wikel</strain>
        <strain evidence="2">Wikel colony</strain>
    </source>
</reference>
<name>B7PS09_IXOSC</name>
<dbReference type="AlphaFoldDB" id="B7PS09"/>
<keyword evidence="4" id="KW-1185">Reference proteome</keyword>
<sequence length="68" mass="7545">MLELSDAQKLMLVASCAGLVAATILVTVCVVTPHCWLYHCIWGKDDEKGERVAPSKNLLAPFPLKRRH</sequence>
<evidence type="ECO:0000256" key="1">
    <source>
        <dbReference type="SAM" id="Phobius"/>
    </source>
</evidence>
<dbReference type="EMBL" id="ABJB010967882">
    <property type="status" value="NOT_ANNOTATED_CDS"/>
    <property type="molecule type" value="Genomic_DNA"/>
</dbReference>
<dbReference type="PaxDb" id="6945-B7PS09"/>
<dbReference type="VEuPathDB" id="VectorBase:ISCI008257"/>
<dbReference type="EMBL" id="DS776068">
    <property type="protein sequence ID" value="EEC09381.1"/>
    <property type="molecule type" value="Genomic_DNA"/>
</dbReference>
<dbReference type="OrthoDB" id="67700at2759"/>
<dbReference type="InParanoid" id="B7PS09"/>
<accession>B7PS09</accession>
<reference evidence="3" key="2">
    <citation type="submission" date="2020-05" db="UniProtKB">
        <authorList>
            <consortium name="EnsemblMetazoa"/>
        </authorList>
    </citation>
    <scope>IDENTIFICATION</scope>
    <source>
        <strain evidence="3">wikel</strain>
    </source>
</reference>
<dbReference type="VEuPathDB" id="VectorBase:ISCP_014019"/>
<evidence type="ECO:0000313" key="2">
    <source>
        <dbReference type="EMBL" id="EEC09381.1"/>
    </source>
</evidence>
<evidence type="ECO:0000313" key="4">
    <source>
        <dbReference type="Proteomes" id="UP000001555"/>
    </source>
</evidence>
<organism>
    <name type="scientific">Ixodes scapularis</name>
    <name type="common">Black-legged tick</name>
    <name type="synonym">Deer tick</name>
    <dbReference type="NCBI Taxonomy" id="6945"/>
    <lineage>
        <taxon>Eukaryota</taxon>
        <taxon>Metazoa</taxon>
        <taxon>Ecdysozoa</taxon>
        <taxon>Arthropoda</taxon>
        <taxon>Chelicerata</taxon>
        <taxon>Arachnida</taxon>
        <taxon>Acari</taxon>
        <taxon>Parasitiformes</taxon>
        <taxon>Ixodida</taxon>
        <taxon>Ixodoidea</taxon>
        <taxon>Ixodidae</taxon>
        <taxon>Ixodinae</taxon>
        <taxon>Ixodes</taxon>
    </lineage>
</organism>
<protein>
    <submittedName>
        <fullName evidence="2 3">Uncharacterized protein</fullName>
    </submittedName>
</protein>
<keyword evidence="1" id="KW-1133">Transmembrane helix</keyword>
<dbReference type="Proteomes" id="UP000001555">
    <property type="component" value="Unassembled WGS sequence"/>
</dbReference>
<dbReference type="HOGENOM" id="CLU_2796807_0_0_1"/>
<gene>
    <name evidence="2" type="ORF">IscW_ISCW008257</name>
</gene>
<proteinExistence type="predicted"/>
<evidence type="ECO:0000313" key="3">
    <source>
        <dbReference type="EnsemblMetazoa" id="ISCW008257-PA"/>
    </source>
</evidence>
<dbReference type="EnsemblMetazoa" id="ISCW008257-RA">
    <property type="protein sequence ID" value="ISCW008257-PA"/>
    <property type="gene ID" value="ISCW008257"/>
</dbReference>
<feature type="transmembrane region" description="Helical" evidence="1">
    <location>
        <begin position="12"/>
        <end position="38"/>
    </location>
</feature>